<protein>
    <submittedName>
        <fullName evidence="2">Uncharacterized protein</fullName>
    </submittedName>
</protein>
<keyword evidence="1" id="KW-0472">Membrane</keyword>
<accession>A0A557SV26</accession>
<keyword evidence="1" id="KW-0812">Transmembrane</keyword>
<keyword evidence="1" id="KW-1133">Transmembrane helix</keyword>
<evidence type="ECO:0000313" key="2">
    <source>
        <dbReference type="EMBL" id="TVP40462.1"/>
    </source>
</evidence>
<reference evidence="2 3" key="1">
    <citation type="journal article" date="2019" name="Front. Microbiol.">
        <title>Ammonia Oxidation by the Arctic Terrestrial Thaumarchaeote Candidatus Nitrosocosmicus arcticus Is Stimulated by Increasing Temperatures.</title>
        <authorList>
            <person name="Alves R.J.E."/>
            <person name="Kerou M."/>
            <person name="Zappe A."/>
            <person name="Bittner R."/>
            <person name="Abby S.S."/>
            <person name="Schmidt H.A."/>
            <person name="Pfeifer K."/>
            <person name="Schleper C."/>
        </authorList>
    </citation>
    <scope>NUCLEOTIDE SEQUENCE [LARGE SCALE GENOMIC DNA]</scope>
    <source>
        <strain evidence="2 3">Kfb</strain>
    </source>
</reference>
<proteinExistence type="predicted"/>
<feature type="transmembrane region" description="Helical" evidence="1">
    <location>
        <begin position="12"/>
        <end position="36"/>
    </location>
</feature>
<dbReference type="Proteomes" id="UP000315289">
    <property type="component" value="Unassembled WGS sequence"/>
</dbReference>
<organism evidence="2 3">
    <name type="scientific">Candidatus Nitrosocosmicus arcticus</name>
    <dbReference type="NCBI Taxonomy" id="2035267"/>
    <lineage>
        <taxon>Archaea</taxon>
        <taxon>Nitrososphaerota</taxon>
        <taxon>Nitrososphaeria</taxon>
        <taxon>Nitrososphaerales</taxon>
        <taxon>Nitrososphaeraceae</taxon>
        <taxon>Candidatus Nitrosocosmicus</taxon>
    </lineage>
</organism>
<comment type="caution">
    <text evidence="2">The sequence shown here is derived from an EMBL/GenBank/DDBJ whole genome shotgun (WGS) entry which is preliminary data.</text>
</comment>
<evidence type="ECO:0000256" key="1">
    <source>
        <dbReference type="SAM" id="Phobius"/>
    </source>
</evidence>
<dbReference type="AlphaFoldDB" id="A0A557SV26"/>
<gene>
    <name evidence="2" type="ORF">NARC_70040</name>
</gene>
<evidence type="ECO:0000313" key="3">
    <source>
        <dbReference type="Proteomes" id="UP000315289"/>
    </source>
</evidence>
<keyword evidence="3" id="KW-1185">Reference proteome</keyword>
<name>A0A557SV26_9ARCH</name>
<sequence>MFNIVSSKYYGYLTFVPVSMDIVVVIMISSTGSRLIGNNHHQSSISTFKKYSFNLI</sequence>
<dbReference type="EMBL" id="VOAH01000007">
    <property type="protein sequence ID" value="TVP40462.1"/>
    <property type="molecule type" value="Genomic_DNA"/>
</dbReference>